<accession>A0AC34GDQ9</accession>
<sequence length="103" mass="12519">MSDRLQVNLERTYNEVLETIEEYNELLRHHRPPWSTEIKIDMKSLLHLMRQSHEFLLDTLDKWEDTAKKIKDAGQKQQEYNSLDTWRDNNDHRKLMKDLAIIL</sequence>
<dbReference type="WBParaSite" id="ES5_v2.g27734.t1">
    <property type="protein sequence ID" value="ES5_v2.g27734.t1"/>
    <property type="gene ID" value="ES5_v2.g27734"/>
</dbReference>
<organism evidence="1 2">
    <name type="scientific">Panagrolaimus sp. ES5</name>
    <dbReference type="NCBI Taxonomy" id="591445"/>
    <lineage>
        <taxon>Eukaryota</taxon>
        <taxon>Metazoa</taxon>
        <taxon>Ecdysozoa</taxon>
        <taxon>Nematoda</taxon>
        <taxon>Chromadorea</taxon>
        <taxon>Rhabditida</taxon>
        <taxon>Tylenchina</taxon>
        <taxon>Panagrolaimomorpha</taxon>
        <taxon>Panagrolaimoidea</taxon>
        <taxon>Panagrolaimidae</taxon>
        <taxon>Panagrolaimus</taxon>
    </lineage>
</organism>
<dbReference type="Proteomes" id="UP000887579">
    <property type="component" value="Unplaced"/>
</dbReference>
<protein>
    <submittedName>
        <fullName evidence="2">Uncharacterized protein</fullName>
    </submittedName>
</protein>
<proteinExistence type="predicted"/>
<evidence type="ECO:0000313" key="1">
    <source>
        <dbReference type="Proteomes" id="UP000887579"/>
    </source>
</evidence>
<name>A0AC34GDQ9_9BILA</name>
<evidence type="ECO:0000313" key="2">
    <source>
        <dbReference type="WBParaSite" id="ES5_v2.g27734.t1"/>
    </source>
</evidence>
<reference evidence="2" key="1">
    <citation type="submission" date="2022-11" db="UniProtKB">
        <authorList>
            <consortium name="WormBaseParasite"/>
        </authorList>
    </citation>
    <scope>IDENTIFICATION</scope>
</reference>